<protein>
    <submittedName>
        <fullName evidence="1">Uncharacterized protein</fullName>
    </submittedName>
</protein>
<accession>A0ACB8ZAR5</accession>
<dbReference type="Proteomes" id="UP001056120">
    <property type="component" value="Linkage Group LG26"/>
</dbReference>
<proteinExistence type="predicted"/>
<reference evidence="1 2" key="2">
    <citation type="journal article" date="2022" name="Mol. Ecol. Resour.">
        <title>The genomes of chicory, endive, great burdock and yacon provide insights into Asteraceae paleo-polyploidization history and plant inulin production.</title>
        <authorList>
            <person name="Fan W."/>
            <person name="Wang S."/>
            <person name="Wang H."/>
            <person name="Wang A."/>
            <person name="Jiang F."/>
            <person name="Liu H."/>
            <person name="Zhao H."/>
            <person name="Xu D."/>
            <person name="Zhang Y."/>
        </authorList>
    </citation>
    <scope>NUCLEOTIDE SEQUENCE [LARGE SCALE GENOMIC DNA]</scope>
    <source>
        <strain evidence="2">cv. Yunnan</strain>
        <tissue evidence="1">Leaves</tissue>
    </source>
</reference>
<dbReference type="EMBL" id="CM042043">
    <property type="protein sequence ID" value="KAI3694877.1"/>
    <property type="molecule type" value="Genomic_DNA"/>
</dbReference>
<organism evidence="1 2">
    <name type="scientific">Smallanthus sonchifolius</name>
    <dbReference type="NCBI Taxonomy" id="185202"/>
    <lineage>
        <taxon>Eukaryota</taxon>
        <taxon>Viridiplantae</taxon>
        <taxon>Streptophyta</taxon>
        <taxon>Embryophyta</taxon>
        <taxon>Tracheophyta</taxon>
        <taxon>Spermatophyta</taxon>
        <taxon>Magnoliopsida</taxon>
        <taxon>eudicotyledons</taxon>
        <taxon>Gunneridae</taxon>
        <taxon>Pentapetalae</taxon>
        <taxon>asterids</taxon>
        <taxon>campanulids</taxon>
        <taxon>Asterales</taxon>
        <taxon>Asteraceae</taxon>
        <taxon>Asteroideae</taxon>
        <taxon>Heliantheae alliance</taxon>
        <taxon>Millerieae</taxon>
        <taxon>Smallanthus</taxon>
    </lineage>
</organism>
<name>A0ACB8ZAR5_9ASTR</name>
<gene>
    <name evidence="1" type="ORF">L1987_77858</name>
</gene>
<evidence type="ECO:0000313" key="1">
    <source>
        <dbReference type="EMBL" id="KAI3694877.1"/>
    </source>
</evidence>
<evidence type="ECO:0000313" key="2">
    <source>
        <dbReference type="Proteomes" id="UP001056120"/>
    </source>
</evidence>
<keyword evidence="2" id="KW-1185">Reference proteome</keyword>
<comment type="caution">
    <text evidence="1">The sequence shown here is derived from an EMBL/GenBank/DDBJ whole genome shotgun (WGS) entry which is preliminary data.</text>
</comment>
<reference evidence="2" key="1">
    <citation type="journal article" date="2022" name="Mol. Ecol. Resour.">
        <title>The genomes of chicory, endive, great burdock and yacon provide insights into Asteraceae palaeo-polyploidization history and plant inulin production.</title>
        <authorList>
            <person name="Fan W."/>
            <person name="Wang S."/>
            <person name="Wang H."/>
            <person name="Wang A."/>
            <person name="Jiang F."/>
            <person name="Liu H."/>
            <person name="Zhao H."/>
            <person name="Xu D."/>
            <person name="Zhang Y."/>
        </authorList>
    </citation>
    <scope>NUCLEOTIDE SEQUENCE [LARGE SCALE GENOMIC DNA]</scope>
    <source>
        <strain evidence="2">cv. Yunnan</strain>
    </source>
</reference>
<sequence length="118" mass="13542">MQSCYNCLFEEELVEKTLVEDEVTDNEDVADKQNTEELIEKTLVEDEVIDNEEVSTNENDEVIREETGVEKIIDDGVNCGNDEQGGQTTGAKTDEKPKTVKMKKNIKMMMRKRKPFYS</sequence>